<proteinExistence type="predicted"/>
<evidence type="ECO:0000313" key="3">
    <source>
        <dbReference type="EMBL" id="GIG54378.1"/>
    </source>
</evidence>
<comment type="caution">
    <text evidence="3">The sequence shown here is derived from an EMBL/GenBank/DDBJ whole genome shotgun (WGS) entry which is preliminary data.</text>
</comment>
<feature type="region of interest" description="Disordered" evidence="1">
    <location>
        <begin position="20"/>
        <end position="74"/>
    </location>
</feature>
<gene>
    <name evidence="3" type="ORF">Dac01nite_11300</name>
</gene>
<dbReference type="EMBL" id="BONR01000002">
    <property type="protein sequence ID" value="GIG54378.1"/>
    <property type="molecule type" value="Genomic_DNA"/>
</dbReference>
<feature type="signal peptide" evidence="2">
    <location>
        <begin position="1"/>
        <end position="25"/>
    </location>
</feature>
<accession>A0A919Q4Z3</accession>
<evidence type="ECO:0000256" key="2">
    <source>
        <dbReference type="SAM" id="SignalP"/>
    </source>
</evidence>
<feature type="compositionally biased region" description="Low complexity" evidence="1">
    <location>
        <begin position="30"/>
        <end position="65"/>
    </location>
</feature>
<evidence type="ECO:0000256" key="1">
    <source>
        <dbReference type="SAM" id="MobiDB-lite"/>
    </source>
</evidence>
<evidence type="ECO:0000313" key="4">
    <source>
        <dbReference type="Proteomes" id="UP000652354"/>
    </source>
</evidence>
<evidence type="ECO:0008006" key="5">
    <source>
        <dbReference type="Google" id="ProtNLM"/>
    </source>
</evidence>
<dbReference type="PROSITE" id="PS51257">
    <property type="entry name" value="PROKAR_LIPOPROTEIN"/>
    <property type="match status" value="1"/>
</dbReference>
<dbReference type="AlphaFoldDB" id="A0A919Q4Z3"/>
<protein>
    <recommendedName>
        <fullName evidence="5">Lipoprotein</fullName>
    </recommendedName>
</protein>
<reference evidence="3" key="1">
    <citation type="submission" date="2021-01" db="EMBL/GenBank/DDBJ databases">
        <title>Whole genome shotgun sequence of Demequina activiva NBRC 110675.</title>
        <authorList>
            <person name="Komaki H."/>
            <person name="Tamura T."/>
        </authorList>
    </citation>
    <scope>NUCLEOTIDE SEQUENCE</scope>
    <source>
        <strain evidence="3">NBRC 110675</strain>
    </source>
</reference>
<sequence>MRANLLTATLIAAALLVACSAPDPAPPSPSTTGSPTPGASADAPTGATSAASASPDATSDAQPDPIEAGIDPYCGPAQDGYVAMGELLDATDRKSAETGVEDDGGDVAAMNAAGEEILAASARVRAEWTQARALLESDGSPVTEGYSAQEAGEGFQHVLDHLDAWVDPEARIAAESSSIAQYDAGVLALLADERAIDAAASGGEGLSVVLGYTIERCGDLPAV</sequence>
<keyword evidence="4" id="KW-1185">Reference proteome</keyword>
<keyword evidence="2" id="KW-0732">Signal</keyword>
<feature type="chain" id="PRO_5038569895" description="Lipoprotein" evidence="2">
    <location>
        <begin position="26"/>
        <end position="223"/>
    </location>
</feature>
<organism evidence="3 4">
    <name type="scientific">Demequina activiva</name>
    <dbReference type="NCBI Taxonomy" id="1582364"/>
    <lineage>
        <taxon>Bacteria</taxon>
        <taxon>Bacillati</taxon>
        <taxon>Actinomycetota</taxon>
        <taxon>Actinomycetes</taxon>
        <taxon>Micrococcales</taxon>
        <taxon>Demequinaceae</taxon>
        <taxon>Demequina</taxon>
    </lineage>
</organism>
<name>A0A919Q4Z3_9MICO</name>
<dbReference type="Proteomes" id="UP000652354">
    <property type="component" value="Unassembled WGS sequence"/>
</dbReference>
<dbReference type="RefSeq" id="WP_203654138.1">
    <property type="nucleotide sequence ID" value="NZ_BONR01000002.1"/>
</dbReference>